<feature type="compositionally biased region" description="Basic and acidic residues" evidence="4">
    <location>
        <begin position="459"/>
        <end position="468"/>
    </location>
</feature>
<accession>A0A167QHM5</accession>
<dbReference type="Proteomes" id="UP000076738">
    <property type="component" value="Unassembled WGS sequence"/>
</dbReference>
<gene>
    <name evidence="5" type="ORF">CALVIDRAFT_588677</name>
</gene>
<dbReference type="PROSITE" id="PS50082">
    <property type="entry name" value="WD_REPEATS_2"/>
    <property type="match status" value="2"/>
</dbReference>
<evidence type="ECO:0000313" key="5">
    <source>
        <dbReference type="EMBL" id="KZO99768.1"/>
    </source>
</evidence>
<organism evidence="5 6">
    <name type="scientific">Calocera viscosa (strain TUFC12733)</name>
    <dbReference type="NCBI Taxonomy" id="1330018"/>
    <lineage>
        <taxon>Eukaryota</taxon>
        <taxon>Fungi</taxon>
        <taxon>Dikarya</taxon>
        <taxon>Basidiomycota</taxon>
        <taxon>Agaricomycotina</taxon>
        <taxon>Dacrymycetes</taxon>
        <taxon>Dacrymycetales</taxon>
        <taxon>Dacrymycetaceae</taxon>
        <taxon>Calocera</taxon>
    </lineage>
</organism>
<name>A0A167QHM5_CALVF</name>
<evidence type="ECO:0000313" key="6">
    <source>
        <dbReference type="Proteomes" id="UP000076738"/>
    </source>
</evidence>
<dbReference type="SUPFAM" id="SSF50978">
    <property type="entry name" value="WD40 repeat-like"/>
    <property type="match status" value="1"/>
</dbReference>
<dbReference type="PRINTS" id="PR00320">
    <property type="entry name" value="GPROTEINBRPT"/>
</dbReference>
<dbReference type="STRING" id="1330018.A0A167QHM5"/>
<dbReference type="PANTHER" id="PTHR16017">
    <property type="entry name" value="GASTRULATION DEFECTIVE PROTEIN 1-RELATED"/>
    <property type="match status" value="1"/>
</dbReference>
<dbReference type="PANTHER" id="PTHR16017:SF0">
    <property type="entry name" value="WD REPEAT-CONTAINING PROTEIN 70"/>
    <property type="match status" value="1"/>
</dbReference>
<evidence type="ECO:0000256" key="3">
    <source>
        <dbReference type="PROSITE-ProRule" id="PRU00221"/>
    </source>
</evidence>
<evidence type="ECO:0000256" key="2">
    <source>
        <dbReference type="ARBA" id="ARBA00022737"/>
    </source>
</evidence>
<sequence length="565" mass="61891">MDDLSAFGLPSGFGKVQRSKPTLASRFEQTKRASDTPSTAAASPAPKKEKSPTPAKVSVPRGGKDGSVDTSGRKVARKRPREEEEDEDEDEDDDAVSALALDPSGARIVSGSHDYDAKLWDFGGMDLSLRPFRSFEPAGNYPVRDLAYSPYGEVFLCISGTSQAKLFDRDGEEKAEFIKGDMYIRDMRNTAGHVGELTGCAWNPWVDNSFITSSADSTIRIWDAENRRKQKTVIVVKSKERGARTKVTWCGYNREGSMIAGACTDGTLHLWASKSNFVRPNLSVEDAHEKGTETGGCAFAVDGWGFVSRGGDGTVKLWDTRKFKRPVATAAAPTLYPGTNVTFSPDGKFVVTGTSAGATREEAEAGTAGGGKLLLLKRENLELEREVTLGGRGILRVVWHPKINQIVCGHADGTIRVLYSPTHSINGAKLCVPKGTKARTIEDYASSMYVPILLPDEPGMGRDDGDRPNKRRRDKERMETGGRTRRPMAPVHGPGKGGRVGASATQHIVQHLFRDNTRDEDPREALLKYADVAEKDPIWTSAWKQNQPKPVFQQVDTTEEKEEEE</sequence>
<dbReference type="SMART" id="SM00320">
    <property type="entry name" value="WD40"/>
    <property type="match status" value="6"/>
</dbReference>
<feature type="repeat" description="WD" evidence="3">
    <location>
        <begin position="190"/>
        <end position="232"/>
    </location>
</feature>
<dbReference type="InterPro" id="IPR015943">
    <property type="entry name" value="WD40/YVTN_repeat-like_dom_sf"/>
</dbReference>
<dbReference type="Pfam" id="PF00400">
    <property type="entry name" value="WD40"/>
    <property type="match status" value="2"/>
</dbReference>
<protein>
    <submittedName>
        <fullName evidence="5">WD40 repeat-like protein</fullName>
    </submittedName>
</protein>
<evidence type="ECO:0000256" key="4">
    <source>
        <dbReference type="SAM" id="MobiDB-lite"/>
    </source>
</evidence>
<dbReference type="OrthoDB" id="10264376at2759"/>
<feature type="compositionally biased region" description="Low complexity" evidence="4">
    <location>
        <begin position="35"/>
        <end position="45"/>
    </location>
</feature>
<proteinExistence type="predicted"/>
<feature type="region of interest" description="Disordered" evidence="4">
    <location>
        <begin position="538"/>
        <end position="565"/>
    </location>
</feature>
<dbReference type="EMBL" id="KV417271">
    <property type="protein sequence ID" value="KZO99768.1"/>
    <property type="molecule type" value="Genomic_DNA"/>
</dbReference>
<dbReference type="InterPro" id="IPR001680">
    <property type="entry name" value="WD40_rpt"/>
</dbReference>
<dbReference type="GO" id="GO:0035861">
    <property type="term" value="C:site of double-strand break"/>
    <property type="evidence" value="ECO:0007669"/>
    <property type="project" value="TreeGrafter"/>
</dbReference>
<dbReference type="InterPro" id="IPR036322">
    <property type="entry name" value="WD40_repeat_dom_sf"/>
</dbReference>
<dbReference type="InterPro" id="IPR020472">
    <property type="entry name" value="WD40_PAC1"/>
</dbReference>
<reference evidence="5 6" key="1">
    <citation type="journal article" date="2016" name="Mol. Biol. Evol.">
        <title>Comparative Genomics of Early-Diverging Mushroom-Forming Fungi Provides Insights into the Origins of Lignocellulose Decay Capabilities.</title>
        <authorList>
            <person name="Nagy L.G."/>
            <person name="Riley R."/>
            <person name="Tritt A."/>
            <person name="Adam C."/>
            <person name="Daum C."/>
            <person name="Floudas D."/>
            <person name="Sun H."/>
            <person name="Yadav J.S."/>
            <person name="Pangilinan J."/>
            <person name="Larsson K.H."/>
            <person name="Matsuura K."/>
            <person name="Barry K."/>
            <person name="Labutti K."/>
            <person name="Kuo R."/>
            <person name="Ohm R.A."/>
            <person name="Bhattacharya S.S."/>
            <person name="Shirouzu T."/>
            <person name="Yoshinaga Y."/>
            <person name="Martin F.M."/>
            <person name="Grigoriev I.V."/>
            <person name="Hibbett D.S."/>
        </authorList>
    </citation>
    <scope>NUCLEOTIDE SEQUENCE [LARGE SCALE GENOMIC DNA]</scope>
    <source>
        <strain evidence="5 6">TUFC12733</strain>
    </source>
</reference>
<keyword evidence="1 3" id="KW-0853">WD repeat</keyword>
<dbReference type="PROSITE" id="PS50294">
    <property type="entry name" value="WD_REPEATS_REGION"/>
    <property type="match status" value="2"/>
</dbReference>
<keyword evidence="6" id="KW-1185">Reference proteome</keyword>
<dbReference type="AlphaFoldDB" id="A0A167QHM5"/>
<dbReference type="Gene3D" id="2.130.10.10">
    <property type="entry name" value="YVTN repeat-like/Quinoprotein amine dehydrogenase"/>
    <property type="match status" value="2"/>
</dbReference>
<feature type="repeat" description="WD" evidence="3">
    <location>
        <begin position="89"/>
        <end position="121"/>
    </location>
</feature>
<dbReference type="InterPro" id="IPR051858">
    <property type="entry name" value="WD_repeat_GAD-1"/>
</dbReference>
<dbReference type="GO" id="GO:0005634">
    <property type="term" value="C:nucleus"/>
    <property type="evidence" value="ECO:0007669"/>
    <property type="project" value="TreeGrafter"/>
</dbReference>
<feature type="compositionally biased region" description="Acidic residues" evidence="4">
    <location>
        <begin position="83"/>
        <end position="95"/>
    </location>
</feature>
<evidence type="ECO:0000256" key="1">
    <source>
        <dbReference type="ARBA" id="ARBA00022574"/>
    </source>
</evidence>
<feature type="region of interest" description="Disordered" evidence="4">
    <location>
        <begin position="455"/>
        <end position="502"/>
    </location>
</feature>
<keyword evidence="2" id="KW-0677">Repeat</keyword>
<feature type="region of interest" description="Disordered" evidence="4">
    <location>
        <begin position="1"/>
        <end position="95"/>
    </location>
</feature>